<feature type="domain" description="Tryptophan-rich" evidence="1">
    <location>
        <begin position="53"/>
        <end position="157"/>
    </location>
</feature>
<gene>
    <name evidence="2" type="ORF">EWV77_17160</name>
</gene>
<sequence length="250" mass="27625">MDPTADTTVEPDETVILTLATGTGYTIGTTTAVTGTITNDDISVTPIEAFGNTKLVKDATNKLYAQIGDNNPIAIKNGGTQITTNIYSGWQTLAAETVNGVNQVLWKYNDGNYLHLWSLDNNWNWQSSTGWWGLNSPEAFTQETNFQQDFNGDNQIGNPYTPIEAFGNTKLVKDATNKLYAQIGNNNPIAIKNGGTQITTNIYSGWQTLAAETVNGVNQVLWKYNDGNYLHLWSLDNNWNWQSSTGWWGL</sequence>
<dbReference type="SUPFAM" id="SSF141072">
    <property type="entry name" value="CalX-like"/>
    <property type="match status" value="1"/>
</dbReference>
<dbReference type="Proteomes" id="UP000320674">
    <property type="component" value="Unassembled WGS sequence"/>
</dbReference>
<accession>A0A552HGB0</accession>
<dbReference type="InterPro" id="IPR038081">
    <property type="entry name" value="CalX-like_sf"/>
</dbReference>
<name>A0A552HGB0_MICVR</name>
<evidence type="ECO:0000259" key="1">
    <source>
        <dbReference type="Pfam" id="PF07483"/>
    </source>
</evidence>
<proteinExistence type="predicted"/>
<dbReference type="Gene3D" id="2.60.40.2030">
    <property type="match status" value="1"/>
</dbReference>
<dbReference type="Pfam" id="PF07483">
    <property type="entry name" value="W_rich_C"/>
    <property type="match status" value="2"/>
</dbReference>
<dbReference type="EMBL" id="SFAZ01000248">
    <property type="protein sequence ID" value="TRU70255.1"/>
    <property type="molecule type" value="Genomic_DNA"/>
</dbReference>
<organism evidence="2 3">
    <name type="scientific">Microcystis viridis Mv_BB_P_19951000_S68D</name>
    <dbReference type="NCBI Taxonomy" id="2486270"/>
    <lineage>
        <taxon>Bacteria</taxon>
        <taxon>Bacillati</taxon>
        <taxon>Cyanobacteriota</taxon>
        <taxon>Cyanophyceae</taxon>
        <taxon>Oscillatoriophycideae</taxon>
        <taxon>Chroococcales</taxon>
        <taxon>Microcystaceae</taxon>
        <taxon>Microcystis</taxon>
    </lineage>
</organism>
<protein>
    <recommendedName>
        <fullName evidence="1">Tryptophan-rich domain-containing protein</fullName>
    </recommendedName>
</protein>
<feature type="domain" description="Tryptophan-rich" evidence="1">
    <location>
        <begin position="169"/>
        <end position="249"/>
    </location>
</feature>
<dbReference type="InterPro" id="IPR011121">
    <property type="entry name" value="Trp-rich_dom"/>
</dbReference>
<feature type="non-terminal residue" evidence="2">
    <location>
        <position position="250"/>
    </location>
</feature>
<evidence type="ECO:0000313" key="3">
    <source>
        <dbReference type="Proteomes" id="UP000320674"/>
    </source>
</evidence>
<evidence type="ECO:0000313" key="2">
    <source>
        <dbReference type="EMBL" id="TRU70255.1"/>
    </source>
</evidence>
<comment type="caution">
    <text evidence="2">The sequence shown here is derived from an EMBL/GenBank/DDBJ whole genome shotgun (WGS) entry which is preliminary data.</text>
</comment>
<reference evidence="2 3" key="1">
    <citation type="submission" date="2019-01" db="EMBL/GenBank/DDBJ databases">
        <title>Coherence of Microcystis species and biogeography revealed through population genomics.</title>
        <authorList>
            <person name="Perez-Carrascal O.M."/>
            <person name="Terrat Y."/>
            <person name="Giani A."/>
            <person name="Fortin N."/>
            <person name="Tromas N."/>
            <person name="Shapiro B.J."/>
        </authorList>
    </citation>
    <scope>NUCLEOTIDE SEQUENCE [LARGE SCALE GENOMIC DNA]</scope>
    <source>
        <strain evidence="2">Mv_BB_P_19951000_S68D</strain>
    </source>
</reference>
<dbReference type="AlphaFoldDB" id="A0A552HGB0"/>